<feature type="modified residue" description="Phosphoserine" evidence="7">
    <location>
        <position position="101"/>
    </location>
</feature>
<dbReference type="FunFam" id="3.30.310.50:FF:000001">
    <property type="entry name" value="Phosphoglucosamine mutase"/>
    <property type="match status" value="1"/>
</dbReference>
<keyword evidence="4 7" id="KW-0460">Magnesium</keyword>
<dbReference type="RefSeq" id="WP_036375401.1">
    <property type="nucleotide sequence ID" value="NZ_CABIWZ010000019.1"/>
</dbReference>
<evidence type="ECO:0000256" key="8">
    <source>
        <dbReference type="RuleBase" id="RU004326"/>
    </source>
</evidence>
<reference evidence="14 15" key="1">
    <citation type="submission" date="2015-09" db="EMBL/GenBank/DDBJ databases">
        <authorList>
            <consortium name="Pathogen Informatics"/>
        </authorList>
    </citation>
    <scope>NUCLEOTIDE SEQUENCE [LARGE SCALE GENOMIC DNA]</scope>
    <source>
        <strain evidence="14 15">2789STDY5608828</strain>
    </source>
</reference>
<evidence type="ECO:0000256" key="7">
    <source>
        <dbReference type="HAMAP-Rule" id="MF_01554"/>
    </source>
</evidence>
<dbReference type="PANTHER" id="PTHR42946:SF1">
    <property type="entry name" value="PHOSPHOGLUCOMUTASE (ALPHA-D-GLUCOSE-1,6-BISPHOSPHATE-DEPENDENT)"/>
    <property type="match status" value="1"/>
</dbReference>
<dbReference type="Pfam" id="PF02879">
    <property type="entry name" value="PGM_PMM_II"/>
    <property type="match status" value="1"/>
</dbReference>
<dbReference type="STRING" id="187979.ERS852385_01894"/>
<organism evidence="14 15">
    <name type="scientific">Mitsuokella jalaludinii</name>
    <dbReference type="NCBI Taxonomy" id="187979"/>
    <lineage>
        <taxon>Bacteria</taxon>
        <taxon>Bacillati</taxon>
        <taxon>Bacillota</taxon>
        <taxon>Negativicutes</taxon>
        <taxon>Selenomonadales</taxon>
        <taxon>Selenomonadaceae</taxon>
        <taxon>Mitsuokella</taxon>
    </lineage>
</organism>
<dbReference type="InterPro" id="IPR005841">
    <property type="entry name" value="Alpha-D-phosphohexomutase_SF"/>
</dbReference>
<dbReference type="GO" id="GO:0005975">
    <property type="term" value="P:carbohydrate metabolic process"/>
    <property type="evidence" value="ECO:0007669"/>
    <property type="project" value="InterPro"/>
</dbReference>
<dbReference type="GO" id="GO:0008966">
    <property type="term" value="F:phosphoglucosamine mutase activity"/>
    <property type="evidence" value="ECO:0007669"/>
    <property type="project" value="UniProtKB-UniRule"/>
</dbReference>
<dbReference type="FunFam" id="3.40.120.10:FF:000003">
    <property type="entry name" value="Phosphoglucosamine mutase"/>
    <property type="match status" value="1"/>
</dbReference>
<protein>
    <recommendedName>
        <fullName evidence="7 9">Phosphoglucosamine mutase</fullName>
        <ecNumber evidence="7 9">5.4.2.10</ecNumber>
    </recommendedName>
</protein>
<evidence type="ECO:0000256" key="9">
    <source>
        <dbReference type="RuleBase" id="RU004327"/>
    </source>
</evidence>
<evidence type="ECO:0000256" key="6">
    <source>
        <dbReference type="ARBA" id="ARBA00050364"/>
    </source>
</evidence>
<dbReference type="PROSITE" id="PS00710">
    <property type="entry name" value="PGM_PMM"/>
    <property type="match status" value="1"/>
</dbReference>
<dbReference type="SUPFAM" id="SSF55957">
    <property type="entry name" value="Phosphoglucomutase, C-terminal domain"/>
    <property type="match status" value="1"/>
</dbReference>
<feature type="binding site" evidence="7">
    <location>
        <position position="245"/>
    </location>
    <ligand>
        <name>Mg(2+)</name>
        <dbReference type="ChEBI" id="CHEBI:18420"/>
    </ligand>
</feature>
<dbReference type="InterPro" id="IPR050060">
    <property type="entry name" value="Phosphoglucosamine_mutase"/>
</dbReference>
<evidence type="ECO:0000256" key="1">
    <source>
        <dbReference type="ARBA" id="ARBA00010231"/>
    </source>
</evidence>
<dbReference type="InterPro" id="IPR016066">
    <property type="entry name" value="A-D-PHexomutase_CS"/>
</dbReference>
<accession>A0A174BGN9</accession>
<dbReference type="Pfam" id="PF02880">
    <property type="entry name" value="PGM_PMM_III"/>
    <property type="match status" value="1"/>
</dbReference>
<dbReference type="GO" id="GO:0006048">
    <property type="term" value="P:UDP-N-acetylglucosamine biosynthetic process"/>
    <property type="evidence" value="ECO:0007669"/>
    <property type="project" value="TreeGrafter"/>
</dbReference>
<evidence type="ECO:0000256" key="3">
    <source>
        <dbReference type="ARBA" id="ARBA00022723"/>
    </source>
</evidence>
<dbReference type="InterPro" id="IPR005843">
    <property type="entry name" value="A-D-PHexomutase_C"/>
</dbReference>
<evidence type="ECO:0000259" key="11">
    <source>
        <dbReference type="Pfam" id="PF02878"/>
    </source>
</evidence>
<dbReference type="Pfam" id="PF02878">
    <property type="entry name" value="PGM_PMM_I"/>
    <property type="match status" value="1"/>
</dbReference>
<evidence type="ECO:0000256" key="2">
    <source>
        <dbReference type="ARBA" id="ARBA00022553"/>
    </source>
</evidence>
<dbReference type="GO" id="GO:0009252">
    <property type="term" value="P:peptidoglycan biosynthetic process"/>
    <property type="evidence" value="ECO:0007669"/>
    <property type="project" value="TreeGrafter"/>
</dbReference>
<proteinExistence type="inferred from homology"/>
<dbReference type="EC" id="5.4.2.10" evidence="7 9"/>
<sequence length="449" mass="48639">MARLFGTDGVRGEANVTLLPEMAYRLGRAATIYFGKESEEQPLIIIGRDTRISGEMFESALTAGICSAGGRAMLAGIIPTPAIAYLARKHKAKAGIVISASHNPFHDNGIKFFGGDGYKLPDSVEDELEAIVHQLETDDNYPRPTAEHIGHIEYRTDLLNQYMEFVISTCKERFEGVKVVLDCANGAAYEAMPKILRHLGATVKVIHALPNGTNINDGCGSTHLESLQKAVLENGADFGIAHDGDADRCLCVDEKGQIIDGDHILVMCAMDMMKDGKLPYNTVVTTVMANIGFHQAIKKAGGRAEITKVGDRYVLENMLKNGYKIGGEQSGHIIFTDFSTTGDGLITALQVLSSLKRSGRKASDLTALMTTYPQLLVNVKVATKEGWETNEAIKKAIAAGDEELGENGRILVRPSGTEPLIRVMAEGPDQEQLDRICHAIADIVKKEQG</sequence>
<gene>
    <name evidence="7 14" type="primary">glmM</name>
    <name evidence="14" type="ORF">ERS852385_01894</name>
</gene>
<dbReference type="EMBL" id="CYYU01000019">
    <property type="protein sequence ID" value="CUO00201.1"/>
    <property type="molecule type" value="Genomic_DNA"/>
</dbReference>
<comment type="function">
    <text evidence="7 9">Catalyzes the conversion of glucosamine-6-phosphate to glucosamine-1-phosphate.</text>
</comment>
<comment type="similarity">
    <text evidence="1 7 8">Belongs to the phosphohexose mutase family.</text>
</comment>
<evidence type="ECO:0000256" key="5">
    <source>
        <dbReference type="ARBA" id="ARBA00023235"/>
    </source>
</evidence>
<feature type="domain" description="Alpha-D-phosphohexomutase C-terminal" evidence="10">
    <location>
        <begin position="376"/>
        <end position="442"/>
    </location>
</feature>
<dbReference type="Gene3D" id="3.40.120.10">
    <property type="entry name" value="Alpha-D-Glucose-1,6-Bisphosphate, subunit A, domain 3"/>
    <property type="match status" value="3"/>
</dbReference>
<feature type="domain" description="Alpha-D-phosphohexomutase alpha/beta/alpha" evidence="13">
    <location>
        <begin position="260"/>
        <end position="372"/>
    </location>
</feature>
<dbReference type="InterPro" id="IPR005846">
    <property type="entry name" value="A-D-PHexomutase_a/b/a-III"/>
</dbReference>
<dbReference type="GO" id="GO:0000287">
    <property type="term" value="F:magnesium ion binding"/>
    <property type="evidence" value="ECO:0007669"/>
    <property type="project" value="UniProtKB-UniRule"/>
</dbReference>
<dbReference type="Gene3D" id="3.30.310.50">
    <property type="entry name" value="Alpha-D-phosphohexomutase, C-terminal domain"/>
    <property type="match status" value="1"/>
</dbReference>
<keyword evidence="2 7" id="KW-0597">Phosphoprotein</keyword>
<dbReference type="NCBIfam" id="TIGR01455">
    <property type="entry name" value="glmM"/>
    <property type="match status" value="1"/>
</dbReference>
<comment type="cofactor">
    <cofactor evidence="7">
        <name>Mg(2+)</name>
        <dbReference type="ChEBI" id="CHEBI:18420"/>
    </cofactor>
    <text evidence="7">Binds 1 Mg(2+) ion per subunit.</text>
</comment>
<keyword evidence="15" id="KW-1185">Reference proteome</keyword>
<feature type="active site" description="Phosphoserine intermediate" evidence="7">
    <location>
        <position position="101"/>
    </location>
</feature>
<dbReference type="Proteomes" id="UP000095546">
    <property type="component" value="Unassembled WGS sequence"/>
</dbReference>
<dbReference type="InterPro" id="IPR006352">
    <property type="entry name" value="GlmM_bact"/>
</dbReference>
<evidence type="ECO:0000313" key="14">
    <source>
        <dbReference type="EMBL" id="CUO00201.1"/>
    </source>
</evidence>
<dbReference type="CDD" id="cd05802">
    <property type="entry name" value="GlmM"/>
    <property type="match status" value="1"/>
</dbReference>
<feature type="binding site" evidence="7">
    <location>
        <position position="243"/>
    </location>
    <ligand>
        <name>Mg(2+)</name>
        <dbReference type="ChEBI" id="CHEBI:18420"/>
    </ligand>
</feature>
<evidence type="ECO:0000259" key="12">
    <source>
        <dbReference type="Pfam" id="PF02879"/>
    </source>
</evidence>
<dbReference type="InterPro" id="IPR036900">
    <property type="entry name" value="A-D-PHexomutase_C_sf"/>
</dbReference>
<keyword evidence="5 7" id="KW-0413">Isomerase</keyword>
<dbReference type="Pfam" id="PF00408">
    <property type="entry name" value="PGM_PMM_IV"/>
    <property type="match status" value="1"/>
</dbReference>
<name>A0A174BGN9_9FIRM</name>
<dbReference type="InterPro" id="IPR005845">
    <property type="entry name" value="A-D-PHexomutase_a/b/a-II"/>
</dbReference>
<feature type="binding site" description="via phosphate group" evidence="7">
    <location>
        <position position="101"/>
    </location>
    <ligand>
        <name>Mg(2+)</name>
        <dbReference type="ChEBI" id="CHEBI:18420"/>
    </ligand>
</feature>
<comment type="catalytic activity">
    <reaction evidence="6 7 9">
        <text>alpha-D-glucosamine 1-phosphate = D-glucosamine 6-phosphate</text>
        <dbReference type="Rhea" id="RHEA:23424"/>
        <dbReference type="ChEBI" id="CHEBI:58516"/>
        <dbReference type="ChEBI" id="CHEBI:58725"/>
        <dbReference type="EC" id="5.4.2.10"/>
    </reaction>
</comment>
<evidence type="ECO:0000256" key="4">
    <source>
        <dbReference type="ARBA" id="ARBA00022842"/>
    </source>
</evidence>
<comment type="PTM">
    <text evidence="7">Activated by phosphorylation.</text>
</comment>
<dbReference type="GeneID" id="83708880"/>
<evidence type="ECO:0000259" key="10">
    <source>
        <dbReference type="Pfam" id="PF00408"/>
    </source>
</evidence>
<dbReference type="OrthoDB" id="9806956at2"/>
<evidence type="ECO:0000259" key="13">
    <source>
        <dbReference type="Pfam" id="PF02880"/>
    </source>
</evidence>
<feature type="domain" description="Alpha-D-phosphohexomutase alpha/beta/alpha" evidence="11">
    <location>
        <begin position="3"/>
        <end position="136"/>
    </location>
</feature>
<dbReference type="InterPro" id="IPR005844">
    <property type="entry name" value="A-D-PHexomutase_a/b/a-I"/>
</dbReference>
<dbReference type="InterPro" id="IPR016055">
    <property type="entry name" value="A-D-PHexomutase_a/b/a-I/II/III"/>
</dbReference>
<dbReference type="GO" id="GO:0004615">
    <property type="term" value="F:phosphomannomutase activity"/>
    <property type="evidence" value="ECO:0007669"/>
    <property type="project" value="TreeGrafter"/>
</dbReference>
<feature type="domain" description="Alpha-D-phosphohexomutase alpha/beta/alpha" evidence="12">
    <location>
        <begin position="161"/>
        <end position="256"/>
    </location>
</feature>
<dbReference type="PANTHER" id="PTHR42946">
    <property type="entry name" value="PHOSPHOHEXOSE MUTASE"/>
    <property type="match status" value="1"/>
</dbReference>
<dbReference type="AlphaFoldDB" id="A0A174BGN9"/>
<feature type="binding site" evidence="7">
    <location>
        <position position="247"/>
    </location>
    <ligand>
        <name>Mg(2+)</name>
        <dbReference type="ChEBI" id="CHEBI:18420"/>
    </ligand>
</feature>
<keyword evidence="3 7" id="KW-0479">Metal-binding</keyword>
<dbReference type="GO" id="GO:0005829">
    <property type="term" value="C:cytosol"/>
    <property type="evidence" value="ECO:0007669"/>
    <property type="project" value="TreeGrafter"/>
</dbReference>
<dbReference type="PRINTS" id="PR00509">
    <property type="entry name" value="PGMPMM"/>
</dbReference>
<dbReference type="HAMAP" id="MF_01554_B">
    <property type="entry name" value="GlmM_B"/>
    <property type="match status" value="1"/>
</dbReference>
<evidence type="ECO:0000313" key="15">
    <source>
        <dbReference type="Proteomes" id="UP000095546"/>
    </source>
</evidence>
<dbReference type="NCBIfam" id="NF008139">
    <property type="entry name" value="PRK10887.1"/>
    <property type="match status" value="1"/>
</dbReference>
<dbReference type="eggNOG" id="COG1109">
    <property type="taxonomic scope" value="Bacteria"/>
</dbReference>
<dbReference type="SUPFAM" id="SSF53738">
    <property type="entry name" value="Phosphoglucomutase, first 3 domains"/>
    <property type="match status" value="3"/>
</dbReference>
<dbReference type="FunFam" id="3.40.120.10:FF:000001">
    <property type="entry name" value="Phosphoglucosamine mutase"/>
    <property type="match status" value="1"/>
</dbReference>